<dbReference type="InterPro" id="IPR019734">
    <property type="entry name" value="TPR_rpt"/>
</dbReference>
<comment type="similarity">
    <text evidence="2">Belongs to the glycosyltransferase 41 family. O-GlcNAc transferase subfamily.</text>
</comment>
<evidence type="ECO:0000313" key="10">
    <source>
        <dbReference type="EMBL" id="MDO9710125.1"/>
    </source>
</evidence>
<evidence type="ECO:0000256" key="8">
    <source>
        <dbReference type="PROSITE-ProRule" id="PRU00339"/>
    </source>
</evidence>
<comment type="caution">
    <text evidence="10">The sequence shown here is derived from an EMBL/GenBank/DDBJ whole genome shotgun (WGS) entry which is preliminary data.</text>
</comment>
<dbReference type="SUPFAM" id="SSF53756">
    <property type="entry name" value="UDP-Glycosyltransferase/glycogen phosphorylase"/>
    <property type="match status" value="1"/>
</dbReference>
<protein>
    <recommendedName>
        <fullName evidence="3">protein O-GlcNAc transferase</fullName>
        <ecNumber evidence="3">2.4.1.255</ecNumber>
    </recommendedName>
</protein>
<keyword evidence="4" id="KW-0328">Glycosyltransferase</keyword>
<comment type="pathway">
    <text evidence="1">Protein modification; protein glycosylation.</text>
</comment>
<dbReference type="InterPro" id="IPR029489">
    <property type="entry name" value="OGT/SEC/SPY_C"/>
</dbReference>
<dbReference type="RefSeq" id="WP_305104985.1">
    <property type="nucleotide sequence ID" value="NZ_JAUTWS010000015.1"/>
</dbReference>
<feature type="domain" description="O-GlcNAc transferase C-terminal" evidence="9">
    <location>
        <begin position="223"/>
        <end position="363"/>
    </location>
</feature>
<evidence type="ECO:0000256" key="3">
    <source>
        <dbReference type="ARBA" id="ARBA00011970"/>
    </source>
</evidence>
<evidence type="ECO:0000256" key="4">
    <source>
        <dbReference type="ARBA" id="ARBA00022676"/>
    </source>
</evidence>
<evidence type="ECO:0000256" key="1">
    <source>
        <dbReference type="ARBA" id="ARBA00004922"/>
    </source>
</evidence>
<dbReference type="Pfam" id="PF13844">
    <property type="entry name" value="Glyco_transf_41"/>
    <property type="match status" value="2"/>
</dbReference>
<keyword evidence="7 8" id="KW-0802">TPR repeat</keyword>
<reference evidence="10 11" key="1">
    <citation type="submission" date="2023-08" db="EMBL/GenBank/DDBJ databases">
        <title>The draft genome sequence of Paracraurococcus sp. LOR1-02.</title>
        <authorList>
            <person name="Kingkaew E."/>
            <person name="Tanasupawat S."/>
        </authorList>
    </citation>
    <scope>NUCLEOTIDE SEQUENCE [LARGE SCALE GENOMIC DNA]</scope>
    <source>
        <strain evidence="10 11">LOR1-02</strain>
    </source>
</reference>
<keyword evidence="11" id="KW-1185">Reference proteome</keyword>
<evidence type="ECO:0000256" key="6">
    <source>
        <dbReference type="ARBA" id="ARBA00022737"/>
    </source>
</evidence>
<sequence>MAPLDLAAGTPLEALLPSLEGAPPALAIPAYRAWLAANAASPLAFAAWFNLGVQCAAAGDRAGAIEAYRQALARKPDLHQAAVNLGLALEASGEAEAALAAWQGALQPDEARLLLLNHSGRLLEGQKRYAEAEQALRASLLTDPRQPDVVQHWSHIRQKSCLWPLHAPGIPGVAARDLVLQSGPLGILALTDDVALQREVTAAWIARKVPPAPARLAPEGGYRHDRIRVGYLSSDFCRHAMGTLIVELLERHDRGRFEVFGYCSTREDGSALRQRIIAALDHHVPIGTLSEEAAARRIRADEIDILVDLNGLTQGARLGALRWKPAPVQATYLGYVGPVPLPELDWLICDAQVVPPDQAMHYAPRPLPLAGLYQANDSRAPALPALTRREEGLPEDAFVLCCFNNFYKITEDVFGAWLEILHRLPHAVLWLAEDNATGEETLRRHAAARGIAPDRLIVAPRAEPARYLARLGLADLFLDTFPYNAGTVASDALRMGLPLVTLSGRSFASRMAGALLQAVGLPDCIATTLDGYMATAVAHGSDPARHARARAVLAGGEAWRRSIGDSAGFTARMEAALEAIRLRP</sequence>
<accession>A0ABT9E1T6</accession>
<dbReference type="SUPFAM" id="SSF48452">
    <property type="entry name" value="TPR-like"/>
    <property type="match status" value="1"/>
</dbReference>
<gene>
    <name evidence="10" type="ORF">Q7A36_17360</name>
</gene>
<dbReference type="Gene3D" id="3.40.50.2000">
    <property type="entry name" value="Glycogen Phosphorylase B"/>
    <property type="match status" value="1"/>
</dbReference>
<dbReference type="Pfam" id="PF07719">
    <property type="entry name" value="TPR_2"/>
    <property type="match status" value="1"/>
</dbReference>
<dbReference type="PANTHER" id="PTHR44998:SF1">
    <property type="entry name" value="UDP-N-ACETYLGLUCOSAMINE--PEPTIDE N-ACETYLGLUCOSAMINYLTRANSFERASE 110 KDA SUBUNIT"/>
    <property type="match status" value="1"/>
</dbReference>
<feature type="repeat" description="TPR" evidence="8">
    <location>
        <begin position="45"/>
        <end position="78"/>
    </location>
</feature>
<dbReference type="EMBL" id="JAUTWS010000015">
    <property type="protein sequence ID" value="MDO9710125.1"/>
    <property type="molecule type" value="Genomic_DNA"/>
</dbReference>
<dbReference type="Gene3D" id="1.25.40.10">
    <property type="entry name" value="Tetratricopeptide repeat domain"/>
    <property type="match status" value="1"/>
</dbReference>
<dbReference type="PROSITE" id="PS50005">
    <property type="entry name" value="TPR"/>
    <property type="match status" value="1"/>
</dbReference>
<keyword evidence="6" id="KW-0677">Repeat</keyword>
<evidence type="ECO:0000259" key="9">
    <source>
        <dbReference type="Pfam" id="PF13844"/>
    </source>
</evidence>
<dbReference type="SMART" id="SM00028">
    <property type="entry name" value="TPR"/>
    <property type="match status" value="3"/>
</dbReference>
<dbReference type="InterPro" id="IPR013105">
    <property type="entry name" value="TPR_2"/>
</dbReference>
<dbReference type="InterPro" id="IPR011990">
    <property type="entry name" value="TPR-like_helical_dom_sf"/>
</dbReference>
<dbReference type="EC" id="2.4.1.255" evidence="3"/>
<feature type="domain" description="O-GlcNAc transferase C-terminal" evidence="9">
    <location>
        <begin position="386"/>
        <end position="551"/>
    </location>
</feature>
<proteinExistence type="inferred from homology"/>
<keyword evidence="5" id="KW-0808">Transferase</keyword>
<evidence type="ECO:0000256" key="5">
    <source>
        <dbReference type="ARBA" id="ARBA00022679"/>
    </source>
</evidence>
<evidence type="ECO:0000256" key="2">
    <source>
        <dbReference type="ARBA" id="ARBA00005386"/>
    </source>
</evidence>
<dbReference type="PANTHER" id="PTHR44998">
    <property type="match status" value="1"/>
</dbReference>
<evidence type="ECO:0000313" key="11">
    <source>
        <dbReference type="Proteomes" id="UP001243009"/>
    </source>
</evidence>
<name>A0ABT9E1T6_9PROT</name>
<organism evidence="10 11">
    <name type="scientific">Paracraurococcus lichenis</name>
    <dbReference type="NCBI Taxonomy" id="3064888"/>
    <lineage>
        <taxon>Bacteria</taxon>
        <taxon>Pseudomonadati</taxon>
        <taxon>Pseudomonadota</taxon>
        <taxon>Alphaproteobacteria</taxon>
        <taxon>Acetobacterales</taxon>
        <taxon>Roseomonadaceae</taxon>
        <taxon>Paracraurococcus</taxon>
    </lineage>
</organism>
<evidence type="ECO:0000256" key="7">
    <source>
        <dbReference type="ARBA" id="ARBA00022803"/>
    </source>
</evidence>
<dbReference type="Proteomes" id="UP001243009">
    <property type="component" value="Unassembled WGS sequence"/>
</dbReference>
<dbReference type="Gene3D" id="3.40.50.11380">
    <property type="match status" value="1"/>
</dbReference>